<evidence type="ECO:0000313" key="2">
    <source>
        <dbReference type="Proteomes" id="UP000507470"/>
    </source>
</evidence>
<organism evidence="1 2">
    <name type="scientific">Mytilus coruscus</name>
    <name type="common">Sea mussel</name>
    <dbReference type="NCBI Taxonomy" id="42192"/>
    <lineage>
        <taxon>Eukaryota</taxon>
        <taxon>Metazoa</taxon>
        <taxon>Spiralia</taxon>
        <taxon>Lophotrochozoa</taxon>
        <taxon>Mollusca</taxon>
        <taxon>Bivalvia</taxon>
        <taxon>Autobranchia</taxon>
        <taxon>Pteriomorphia</taxon>
        <taxon>Mytilida</taxon>
        <taxon>Mytiloidea</taxon>
        <taxon>Mytilidae</taxon>
        <taxon>Mytilinae</taxon>
        <taxon>Mytilus</taxon>
    </lineage>
</organism>
<dbReference type="OrthoDB" id="6149185at2759"/>
<dbReference type="EMBL" id="CACVKT020001854">
    <property type="protein sequence ID" value="CAC5372508.1"/>
    <property type="molecule type" value="Genomic_DNA"/>
</dbReference>
<dbReference type="PANTHER" id="PTHR46704:SF1">
    <property type="entry name" value="TELOMERE LENGTH REGULATION PROTEIN TEL2 HOMOLOG"/>
    <property type="match status" value="1"/>
</dbReference>
<keyword evidence="2" id="KW-1185">Reference proteome</keyword>
<name>A0A6J8AV99_MYTCO</name>
<proteinExistence type="predicted"/>
<gene>
    <name evidence="1" type="ORF">MCOR_10573</name>
</gene>
<sequence>MDKSQWILSMPACADYNSAMQDLNGVGYCTSDQHKEATRARKERDRVDTLAILEYLSERNPFTNDVSLRNIETGVEAEPDVNVDKAESIGNKTLELMKGQKILNYSFKKSNQSITLAAKPKSKSDSDFLNTDIDPQLMFQRLTTAANGLFENTSEVFQYELCSVPSSMFDCNRLPREACKSNLADAIWACGSDCIHEIDVEGFQYVLDGGSLLQRLPWTHGNSFGDITQIHKKQALINMLCDKLKENDIRCKNATDDADLLIALTAVDCALSSEVVVIGEDTDLLVLLIHHVNQQCKRVIFKSDKMAINKKMKIWNIQQTKEFLGEDVCNLLPFLHSLTGCDSTSRLFGIGKGLALKKT</sequence>
<evidence type="ECO:0000313" key="1">
    <source>
        <dbReference type="EMBL" id="CAC5372508.1"/>
    </source>
</evidence>
<reference evidence="1 2" key="1">
    <citation type="submission" date="2020-06" db="EMBL/GenBank/DDBJ databases">
        <authorList>
            <person name="Li R."/>
            <person name="Bekaert M."/>
        </authorList>
    </citation>
    <scope>NUCLEOTIDE SEQUENCE [LARGE SCALE GENOMIC DNA]</scope>
    <source>
        <strain evidence="2">wild</strain>
    </source>
</reference>
<dbReference type="Proteomes" id="UP000507470">
    <property type="component" value="Unassembled WGS sequence"/>
</dbReference>
<dbReference type="AlphaFoldDB" id="A0A6J8AV99"/>
<protein>
    <submittedName>
        <fullName evidence="1">Uncharacterized protein</fullName>
    </submittedName>
</protein>
<accession>A0A6J8AV99</accession>
<dbReference type="PANTHER" id="PTHR46704">
    <property type="entry name" value="CXC DOMAIN-CONTAINING PROTEIN-RELATED"/>
    <property type="match status" value="1"/>
</dbReference>